<reference evidence="2" key="1">
    <citation type="submission" date="2014-11" db="EMBL/GenBank/DDBJ databases">
        <authorList>
            <person name="Amaro Gonzalez C."/>
        </authorList>
    </citation>
    <scope>NUCLEOTIDE SEQUENCE</scope>
</reference>
<protein>
    <submittedName>
        <fullName evidence="2">Uncharacterized protein</fullName>
    </submittedName>
</protein>
<organism evidence="2">
    <name type="scientific">Anguilla anguilla</name>
    <name type="common">European freshwater eel</name>
    <name type="synonym">Muraena anguilla</name>
    <dbReference type="NCBI Taxonomy" id="7936"/>
    <lineage>
        <taxon>Eukaryota</taxon>
        <taxon>Metazoa</taxon>
        <taxon>Chordata</taxon>
        <taxon>Craniata</taxon>
        <taxon>Vertebrata</taxon>
        <taxon>Euteleostomi</taxon>
        <taxon>Actinopterygii</taxon>
        <taxon>Neopterygii</taxon>
        <taxon>Teleostei</taxon>
        <taxon>Anguilliformes</taxon>
        <taxon>Anguillidae</taxon>
        <taxon>Anguilla</taxon>
    </lineage>
</organism>
<evidence type="ECO:0000313" key="2">
    <source>
        <dbReference type="EMBL" id="JAH67383.1"/>
    </source>
</evidence>
<name>A0A0E9UR07_ANGAN</name>
<feature type="region of interest" description="Disordered" evidence="1">
    <location>
        <begin position="1"/>
        <end position="24"/>
    </location>
</feature>
<dbReference type="AlphaFoldDB" id="A0A0E9UR07"/>
<accession>A0A0E9UR07</accession>
<reference evidence="2" key="2">
    <citation type="journal article" date="2015" name="Fish Shellfish Immunol.">
        <title>Early steps in the European eel (Anguilla anguilla)-Vibrio vulnificus interaction in the gills: Role of the RtxA13 toxin.</title>
        <authorList>
            <person name="Callol A."/>
            <person name="Pajuelo D."/>
            <person name="Ebbesson L."/>
            <person name="Teles M."/>
            <person name="MacKenzie S."/>
            <person name="Amaro C."/>
        </authorList>
    </citation>
    <scope>NUCLEOTIDE SEQUENCE</scope>
</reference>
<proteinExistence type="predicted"/>
<evidence type="ECO:0000256" key="1">
    <source>
        <dbReference type="SAM" id="MobiDB-lite"/>
    </source>
</evidence>
<dbReference type="EMBL" id="GBXM01041194">
    <property type="protein sequence ID" value="JAH67383.1"/>
    <property type="molecule type" value="Transcribed_RNA"/>
</dbReference>
<sequence length="24" mass="2683">MSNSKATTNQSHSIAYTKQHTLSF</sequence>